<reference evidence="2" key="1">
    <citation type="journal article" date="2019" name="bioRxiv">
        <title>The Genome of the Zebra Mussel, Dreissena polymorpha: A Resource for Invasive Species Research.</title>
        <authorList>
            <person name="McCartney M.A."/>
            <person name="Auch B."/>
            <person name="Kono T."/>
            <person name="Mallez S."/>
            <person name="Zhang Y."/>
            <person name="Obille A."/>
            <person name="Becker A."/>
            <person name="Abrahante J.E."/>
            <person name="Garbe J."/>
            <person name="Badalamenti J.P."/>
            <person name="Herman A."/>
            <person name="Mangelson H."/>
            <person name="Liachko I."/>
            <person name="Sullivan S."/>
            <person name="Sone E.D."/>
            <person name="Koren S."/>
            <person name="Silverstein K.A.T."/>
            <person name="Beckman K.B."/>
            <person name="Gohl D.M."/>
        </authorList>
    </citation>
    <scope>NUCLEOTIDE SEQUENCE</scope>
    <source>
        <strain evidence="2">Duluth1</strain>
        <tissue evidence="2">Whole animal</tissue>
    </source>
</reference>
<evidence type="ECO:0000313" key="3">
    <source>
        <dbReference type="Proteomes" id="UP000828390"/>
    </source>
</evidence>
<proteinExistence type="predicted"/>
<keyword evidence="3" id="KW-1185">Reference proteome</keyword>
<organism evidence="2 3">
    <name type="scientific">Dreissena polymorpha</name>
    <name type="common">Zebra mussel</name>
    <name type="synonym">Mytilus polymorpha</name>
    <dbReference type="NCBI Taxonomy" id="45954"/>
    <lineage>
        <taxon>Eukaryota</taxon>
        <taxon>Metazoa</taxon>
        <taxon>Spiralia</taxon>
        <taxon>Lophotrochozoa</taxon>
        <taxon>Mollusca</taxon>
        <taxon>Bivalvia</taxon>
        <taxon>Autobranchia</taxon>
        <taxon>Heteroconchia</taxon>
        <taxon>Euheterodonta</taxon>
        <taxon>Imparidentia</taxon>
        <taxon>Neoheterodontei</taxon>
        <taxon>Myida</taxon>
        <taxon>Dreissenoidea</taxon>
        <taxon>Dreissenidae</taxon>
        <taxon>Dreissena</taxon>
    </lineage>
</organism>
<dbReference type="AlphaFoldDB" id="A0A9D3Z6S3"/>
<name>A0A9D3Z6S3_DREPO</name>
<protein>
    <submittedName>
        <fullName evidence="2">Uncharacterized protein</fullName>
    </submittedName>
</protein>
<feature type="region of interest" description="Disordered" evidence="1">
    <location>
        <begin position="61"/>
        <end position="92"/>
    </location>
</feature>
<evidence type="ECO:0000256" key="1">
    <source>
        <dbReference type="SAM" id="MobiDB-lite"/>
    </source>
</evidence>
<sequence>MHTIPSIKIVQTDKNSQLSPSFSLLKVPQISVKKNTKRVQNKLLKALSGTVALQMLRDREQAKMAEEEAKKKRKEEREKRKRENSEEKDRKR</sequence>
<dbReference type="Proteomes" id="UP000828390">
    <property type="component" value="Unassembled WGS sequence"/>
</dbReference>
<dbReference type="EMBL" id="JAIWYP010000014">
    <property type="protein sequence ID" value="KAH3711670.1"/>
    <property type="molecule type" value="Genomic_DNA"/>
</dbReference>
<accession>A0A9D3Z6S3</accession>
<comment type="caution">
    <text evidence="2">The sequence shown here is derived from an EMBL/GenBank/DDBJ whole genome shotgun (WGS) entry which is preliminary data.</text>
</comment>
<reference evidence="2" key="2">
    <citation type="submission" date="2020-11" db="EMBL/GenBank/DDBJ databases">
        <authorList>
            <person name="McCartney M.A."/>
            <person name="Auch B."/>
            <person name="Kono T."/>
            <person name="Mallez S."/>
            <person name="Becker A."/>
            <person name="Gohl D.M."/>
            <person name="Silverstein K.A.T."/>
            <person name="Koren S."/>
            <person name="Bechman K.B."/>
            <person name="Herman A."/>
            <person name="Abrahante J.E."/>
            <person name="Garbe J."/>
        </authorList>
    </citation>
    <scope>NUCLEOTIDE SEQUENCE</scope>
    <source>
        <strain evidence="2">Duluth1</strain>
        <tissue evidence="2">Whole animal</tissue>
    </source>
</reference>
<evidence type="ECO:0000313" key="2">
    <source>
        <dbReference type="EMBL" id="KAH3711670.1"/>
    </source>
</evidence>
<gene>
    <name evidence="2" type="ORF">DPMN_071342</name>
</gene>